<evidence type="ECO:0000313" key="11">
    <source>
        <dbReference type="Proteomes" id="UP000825935"/>
    </source>
</evidence>
<dbReference type="InterPro" id="IPR015495">
    <property type="entry name" value="Myb_TF_plants"/>
</dbReference>
<dbReference type="InterPro" id="IPR009057">
    <property type="entry name" value="Homeodomain-like_sf"/>
</dbReference>
<feature type="compositionally biased region" description="Low complexity" evidence="7">
    <location>
        <begin position="305"/>
        <end position="321"/>
    </location>
</feature>
<reference evidence="10" key="1">
    <citation type="submission" date="2021-08" db="EMBL/GenBank/DDBJ databases">
        <title>WGS assembly of Ceratopteris richardii.</title>
        <authorList>
            <person name="Marchant D.B."/>
            <person name="Chen G."/>
            <person name="Jenkins J."/>
            <person name="Shu S."/>
            <person name="Leebens-Mack J."/>
            <person name="Grimwood J."/>
            <person name="Schmutz J."/>
            <person name="Soltis P."/>
            <person name="Soltis D."/>
            <person name="Chen Z.-H."/>
        </authorList>
    </citation>
    <scope>NUCLEOTIDE SEQUENCE</scope>
    <source>
        <strain evidence="10">Whitten #5841</strain>
        <tissue evidence="10">Leaf</tissue>
    </source>
</reference>
<protein>
    <submittedName>
        <fullName evidence="10">Uncharacterized protein</fullName>
    </submittedName>
</protein>
<evidence type="ECO:0000256" key="3">
    <source>
        <dbReference type="ARBA" id="ARBA00023015"/>
    </source>
</evidence>
<evidence type="ECO:0000256" key="6">
    <source>
        <dbReference type="ARBA" id="ARBA00023242"/>
    </source>
</evidence>
<dbReference type="GO" id="GO:0051707">
    <property type="term" value="P:response to other organism"/>
    <property type="evidence" value="ECO:0007669"/>
    <property type="project" value="UniProtKB-ARBA"/>
</dbReference>
<keyword evidence="2" id="KW-0677">Repeat</keyword>
<dbReference type="FunFam" id="1.10.10.60:FF:000001">
    <property type="entry name" value="MYB-related transcription factor"/>
    <property type="match status" value="1"/>
</dbReference>
<keyword evidence="3" id="KW-0805">Transcription regulation</keyword>
<keyword evidence="5" id="KW-0804">Transcription</keyword>
<dbReference type="PANTHER" id="PTHR47994">
    <property type="entry name" value="F14D16.11-RELATED"/>
    <property type="match status" value="1"/>
</dbReference>
<feature type="region of interest" description="Disordered" evidence="7">
    <location>
        <begin position="299"/>
        <end position="321"/>
    </location>
</feature>
<dbReference type="PROSITE" id="PS51294">
    <property type="entry name" value="HTH_MYB"/>
    <property type="match status" value="2"/>
</dbReference>
<dbReference type="InterPro" id="IPR017930">
    <property type="entry name" value="Myb_dom"/>
</dbReference>
<name>A0A8T2UJS0_CERRI</name>
<feature type="domain" description="Myb-like" evidence="8">
    <location>
        <begin position="9"/>
        <end position="61"/>
    </location>
</feature>
<feature type="region of interest" description="Disordered" evidence="7">
    <location>
        <begin position="433"/>
        <end position="519"/>
    </location>
</feature>
<sequence>MGRAPCCEKVGLKRGPWTPEEDEKLVSYIKEHGHGSWRALPKKAGLLRCGKSCRLRWTNYLRPDIKRGDFSAAEENIIMQMHALLGNRWSAIASYLPKRTDNEIKNYWNTHLRKKLLKMGLDPTTHKPLGDSTVIQSHCSLPKDQGAMQPDVQPNVSNVLTNAINHSCNSIARSDGVLKESTSNLLLQGTKYSEKSPISATLNHLTQWESVRLEAEARLAREAKMRAKGVWRNHSISVQSTVLPMSKNSSQAGGNGLGALSSVRATDLMNSFQNWEKSLQGQAGMLWPESWKQAAACRSHCGGNSESSSSSSSSAAPPACSTSLHSLAAQNKLVMEQIASCSEKASSRPGGRMSWSDALPMSSAQAIVSQTHRTAGGTHPSAERWGIGSFSSLMMDALLGRSHAKYDMDVISLAVAEKDNNVEGLERGSCVVKEQEVASSEHGLDTNDADEAHHAGEETSNASAVTGEMNDEVCIQEDFECPDDDDEDDDDEEDEDDVDEHASGDGTSDLFRDLPKLKKDTPNTRVSYTALLSEEMSDYWSSMVLKEQVSSPTIHINF</sequence>
<feature type="domain" description="HTH myb-type" evidence="9">
    <location>
        <begin position="62"/>
        <end position="116"/>
    </location>
</feature>
<dbReference type="GO" id="GO:0005634">
    <property type="term" value="C:nucleus"/>
    <property type="evidence" value="ECO:0007669"/>
    <property type="project" value="UniProtKB-SubCell"/>
</dbReference>
<evidence type="ECO:0000313" key="10">
    <source>
        <dbReference type="EMBL" id="KAH7432589.1"/>
    </source>
</evidence>
<dbReference type="GO" id="GO:0000976">
    <property type="term" value="F:transcription cis-regulatory region binding"/>
    <property type="evidence" value="ECO:0007669"/>
    <property type="project" value="UniProtKB-ARBA"/>
</dbReference>
<feature type="domain" description="Myb-like" evidence="8">
    <location>
        <begin position="62"/>
        <end position="112"/>
    </location>
</feature>
<dbReference type="SMART" id="SM00717">
    <property type="entry name" value="SANT"/>
    <property type="match status" value="2"/>
</dbReference>
<keyword evidence="4" id="KW-0238">DNA-binding</keyword>
<dbReference type="AlphaFoldDB" id="A0A8T2UJS0"/>
<dbReference type="OrthoDB" id="2143914at2759"/>
<dbReference type="CDD" id="cd00167">
    <property type="entry name" value="SANT"/>
    <property type="match status" value="2"/>
</dbReference>
<evidence type="ECO:0000256" key="2">
    <source>
        <dbReference type="ARBA" id="ARBA00022737"/>
    </source>
</evidence>
<feature type="compositionally biased region" description="Basic and acidic residues" evidence="7">
    <location>
        <begin position="442"/>
        <end position="457"/>
    </location>
</feature>
<evidence type="ECO:0000256" key="7">
    <source>
        <dbReference type="SAM" id="MobiDB-lite"/>
    </source>
</evidence>
<dbReference type="Proteomes" id="UP000825935">
    <property type="component" value="Chromosome 7"/>
</dbReference>
<organism evidence="10 11">
    <name type="scientific">Ceratopteris richardii</name>
    <name type="common">Triangle waterfern</name>
    <dbReference type="NCBI Taxonomy" id="49495"/>
    <lineage>
        <taxon>Eukaryota</taxon>
        <taxon>Viridiplantae</taxon>
        <taxon>Streptophyta</taxon>
        <taxon>Embryophyta</taxon>
        <taxon>Tracheophyta</taxon>
        <taxon>Polypodiopsida</taxon>
        <taxon>Polypodiidae</taxon>
        <taxon>Polypodiales</taxon>
        <taxon>Pteridineae</taxon>
        <taxon>Pteridaceae</taxon>
        <taxon>Parkerioideae</taxon>
        <taxon>Ceratopteris</taxon>
    </lineage>
</organism>
<feature type="compositionally biased region" description="Basic and acidic residues" evidence="7">
    <location>
        <begin position="510"/>
        <end position="519"/>
    </location>
</feature>
<dbReference type="Gene3D" id="1.10.10.60">
    <property type="entry name" value="Homeodomain-like"/>
    <property type="match status" value="2"/>
</dbReference>
<feature type="domain" description="HTH myb-type" evidence="9">
    <location>
        <begin position="9"/>
        <end position="61"/>
    </location>
</feature>
<evidence type="ECO:0000259" key="8">
    <source>
        <dbReference type="PROSITE" id="PS50090"/>
    </source>
</evidence>
<dbReference type="Pfam" id="PF00249">
    <property type="entry name" value="Myb_DNA-binding"/>
    <property type="match status" value="2"/>
</dbReference>
<dbReference type="InterPro" id="IPR001005">
    <property type="entry name" value="SANT/Myb"/>
</dbReference>
<comment type="subcellular location">
    <subcellularLocation>
        <location evidence="1">Nucleus</location>
    </subcellularLocation>
</comment>
<dbReference type="PROSITE" id="PS50090">
    <property type="entry name" value="MYB_LIKE"/>
    <property type="match status" value="2"/>
</dbReference>
<gene>
    <name evidence="10" type="ORF">KP509_07G029700</name>
</gene>
<evidence type="ECO:0000256" key="1">
    <source>
        <dbReference type="ARBA" id="ARBA00004123"/>
    </source>
</evidence>
<comment type="caution">
    <text evidence="10">The sequence shown here is derived from an EMBL/GenBank/DDBJ whole genome shotgun (WGS) entry which is preliminary data.</text>
</comment>
<evidence type="ECO:0000259" key="9">
    <source>
        <dbReference type="PROSITE" id="PS51294"/>
    </source>
</evidence>
<dbReference type="PANTHER" id="PTHR47994:SF5">
    <property type="entry name" value="F14D16.11-RELATED"/>
    <property type="match status" value="1"/>
</dbReference>
<dbReference type="FunFam" id="1.10.10.60:FF:000394">
    <property type="entry name" value="MYB transcription factor"/>
    <property type="match status" value="1"/>
</dbReference>
<evidence type="ECO:0000256" key="5">
    <source>
        <dbReference type="ARBA" id="ARBA00023163"/>
    </source>
</evidence>
<evidence type="ECO:0000256" key="4">
    <source>
        <dbReference type="ARBA" id="ARBA00023125"/>
    </source>
</evidence>
<dbReference type="SUPFAM" id="SSF46689">
    <property type="entry name" value="Homeodomain-like"/>
    <property type="match status" value="1"/>
</dbReference>
<keyword evidence="11" id="KW-1185">Reference proteome</keyword>
<keyword evidence="6" id="KW-0539">Nucleus</keyword>
<proteinExistence type="predicted"/>
<dbReference type="EMBL" id="CM035412">
    <property type="protein sequence ID" value="KAH7432589.1"/>
    <property type="molecule type" value="Genomic_DNA"/>
</dbReference>
<feature type="compositionally biased region" description="Acidic residues" evidence="7">
    <location>
        <begin position="469"/>
        <end position="499"/>
    </location>
</feature>
<accession>A0A8T2UJS0</accession>